<sequence length="157" mass="15711">MPNFGSSLLAAALVAGAAIPFQAGANAMLGRLLGHPLWATMVSLAVSVALAVPVMLAFKVPMPAFAAAAATGPWWVWIGGAAGVVYVTAALLLAPKMGAASFIVAVIGGQMMASLVIDHFGLMGFVQRPASMARVAGLVLIVAGLVVTQWASAAKAG</sequence>
<name>A0A8E2BB51_9HYPH</name>
<feature type="transmembrane region" description="Helical" evidence="1">
    <location>
        <begin position="99"/>
        <end position="120"/>
    </location>
</feature>
<dbReference type="Proteomes" id="UP000532373">
    <property type="component" value="Unassembled WGS sequence"/>
</dbReference>
<comment type="caution">
    <text evidence="2">The sequence shown here is derived from an EMBL/GenBank/DDBJ whole genome shotgun (WGS) entry which is preliminary data.</text>
</comment>
<reference evidence="2 4" key="1">
    <citation type="submission" date="2020-08" db="EMBL/GenBank/DDBJ databases">
        <title>Genomic Encyclopedia of Type Strains, Phase IV (KMG-IV): sequencing the most valuable type-strain genomes for metagenomic binning, comparative biology and taxonomic classification.</title>
        <authorList>
            <person name="Goeker M."/>
        </authorList>
    </citation>
    <scope>NUCLEOTIDE SEQUENCE [LARGE SCALE GENOMIC DNA]</scope>
    <source>
        <strain evidence="2 4">DSM 17454</strain>
    </source>
</reference>
<evidence type="ECO:0000313" key="5">
    <source>
        <dbReference type="Proteomes" id="UP000598227"/>
    </source>
</evidence>
<dbReference type="EMBL" id="JACZEP010000007">
    <property type="protein sequence ID" value="MBE1206780.1"/>
    <property type="molecule type" value="Genomic_DNA"/>
</dbReference>
<reference evidence="3 5" key="2">
    <citation type="submission" date="2020-09" db="EMBL/GenBank/DDBJ databases">
        <title>Draft Genome Sequence of Aminobacter carboxidus type strain DSM 1086, a soil Gram-negative carboxydobacterium.</title>
        <authorList>
            <person name="Turrini P."/>
            <person name="Tescari M."/>
            <person name="Artuso I."/>
            <person name="Lugli G.A."/>
            <person name="Frangipani E."/>
            <person name="Ventura M."/>
            <person name="Visca P."/>
        </authorList>
    </citation>
    <scope>NUCLEOTIDE SEQUENCE [LARGE SCALE GENOMIC DNA]</scope>
    <source>
        <strain evidence="3 5">DSM 1086</strain>
    </source>
</reference>
<keyword evidence="5" id="KW-1185">Reference proteome</keyword>
<dbReference type="GO" id="GO:0005886">
    <property type="term" value="C:plasma membrane"/>
    <property type="evidence" value="ECO:0007669"/>
    <property type="project" value="TreeGrafter"/>
</dbReference>
<evidence type="ECO:0000313" key="2">
    <source>
        <dbReference type="EMBL" id="MBB6464724.1"/>
    </source>
</evidence>
<keyword evidence="1" id="KW-0812">Transmembrane</keyword>
<evidence type="ECO:0000313" key="3">
    <source>
        <dbReference type="EMBL" id="MBE1206780.1"/>
    </source>
</evidence>
<dbReference type="RefSeq" id="WP_184767289.1">
    <property type="nucleotide sequence ID" value="NZ_JACHGI010000001.1"/>
</dbReference>
<feature type="transmembrane region" description="Helical" evidence="1">
    <location>
        <begin position="37"/>
        <end position="58"/>
    </location>
</feature>
<keyword evidence="1" id="KW-1133">Transmembrane helix</keyword>
<dbReference type="AlphaFoldDB" id="A0A8E2BB51"/>
<gene>
    <name evidence="2" type="ORF">HNQ96_000571</name>
    <name evidence="3" type="ORF">IHE39_21005</name>
</gene>
<feature type="transmembrane region" description="Helical" evidence="1">
    <location>
        <begin position="132"/>
        <end position="151"/>
    </location>
</feature>
<dbReference type="PANTHER" id="PTHR34821">
    <property type="entry name" value="INNER MEMBRANE PROTEIN YDCZ"/>
    <property type="match status" value="1"/>
</dbReference>
<dbReference type="Proteomes" id="UP000598227">
    <property type="component" value="Unassembled WGS sequence"/>
</dbReference>
<proteinExistence type="predicted"/>
<dbReference type="Pfam" id="PF04657">
    <property type="entry name" value="DMT_YdcZ"/>
    <property type="match status" value="1"/>
</dbReference>
<organism evidence="2 4">
    <name type="scientific">Aminobacter carboxidus</name>
    <dbReference type="NCBI Taxonomy" id="376165"/>
    <lineage>
        <taxon>Bacteria</taxon>
        <taxon>Pseudomonadati</taxon>
        <taxon>Pseudomonadota</taxon>
        <taxon>Alphaproteobacteria</taxon>
        <taxon>Hyphomicrobiales</taxon>
        <taxon>Phyllobacteriaceae</taxon>
        <taxon>Aminobacter</taxon>
    </lineage>
</organism>
<dbReference type="EMBL" id="JACHGI010000001">
    <property type="protein sequence ID" value="MBB6464724.1"/>
    <property type="molecule type" value="Genomic_DNA"/>
</dbReference>
<evidence type="ECO:0000256" key="1">
    <source>
        <dbReference type="SAM" id="Phobius"/>
    </source>
</evidence>
<dbReference type="PANTHER" id="PTHR34821:SF2">
    <property type="entry name" value="INNER MEMBRANE PROTEIN YDCZ"/>
    <property type="match status" value="1"/>
</dbReference>
<feature type="transmembrane region" description="Helical" evidence="1">
    <location>
        <begin position="65"/>
        <end position="93"/>
    </location>
</feature>
<evidence type="ECO:0000313" key="4">
    <source>
        <dbReference type="Proteomes" id="UP000532373"/>
    </source>
</evidence>
<protein>
    <submittedName>
        <fullName evidence="3">DMT family transporter</fullName>
    </submittedName>
    <submittedName>
        <fullName evidence="2">Transporter family-2 protein</fullName>
    </submittedName>
</protein>
<keyword evidence="1" id="KW-0472">Membrane</keyword>
<accession>A0A8E2BB51</accession>
<dbReference type="InterPro" id="IPR006750">
    <property type="entry name" value="YdcZ"/>
</dbReference>